<evidence type="ECO:0000256" key="8">
    <source>
        <dbReference type="ARBA" id="ARBA00023053"/>
    </source>
</evidence>
<feature type="region of interest" description="Disordered" evidence="12">
    <location>
        <begin position="363"/>
        <end position="383"/>
    </location>
</feature>
<evidence type="ECO:0000256" key="4">
    <source>
        <dbReference type="ARBA" id="ARBA00022538"/>
    </source>
</evidence>
<evidence type="ECO:0000256" key="5">
    <source>
        <dbReference type="ARBA" id="ARBA00022692"/>
    </source>
</evidence>
<keyword evidence="16" id="KW-1185">Reference proteome</keyword>
<dbReference type="Proteomes" id="UP000250235">
    <property type="component" value="Unassembled WGS sequence"/>
</dbReference>
<feature type="transmembrane region" description="Helical" evidence="13">
    <location>
        <begin position="188"/>
        <end position="211"/>
    </location>
</feature>
<feature type="transmembrane region" description="Helical" evidence="13">
    <location>
        <begin position="422"/>
        <end position="439"/>
    </location>
</feature>
<feature type="transmembrane region" description="Helical" evidence="13">
    <location>
        <begin position="482"/>
        <end position="501"/>
    </location>
</feature>
<evidence type="ECO:0000256" key="2">
    <source>
        <dbReference type="ARBA" id="ARBA00022448"/>
    </source>
</evidence>
<feature type="transmembrane region" description="Helical" evidence="13">
    <location>
        <begin position="254"/>
        <end position="275"/>
    </location>
</feature>
<dbReference type="PANTHER" id="PTHR12266">
    <property type="entry name" value="NA+/CA2+ K+ INDEPENDENT EXCHANGER"/>
    <property type="match status" value="1"/>
</dbReference>
<feature type="transmembrane region" description="Helical" evidence="13">
    <location>
        <begin position="146"/>
        <end position="168"/>
    </location>
</feature>
<proteinExistence type="inferred from homology"/>
<organism evidence="15 16">
    <name type="scientific">Dorcoceras hygrometricum</name>
    <dbReference type="NCBI Taxonomy" id="472368"/>
    <lineage>
        <taxon>Eukaryota</taxon>
        <taxon>Viridiplantae</taxon>
        <taxon>Streptophyta</taxon>
        <taxon>Embryophyta</taxon>
        <taxon>Tracheophyta</taxon>
        <taxon>Spermatophyta</taxon>
        <taxon>Magnoliopsida</taxon>
        <taxon>eudicotyledons</taxon>
        <taxon>Gunneridae</taxon>
        <taxon>Pentapetalae</taxon>
        <taxon>asterids</taxon>
        <taxon>lamiids</taxon>
        <taxon>Lamiales</taxon>
        <taxon>Gesneriaceae</taxon>
        <taxon>Didymocarpoideae</taxon>
        <taxon>Trichosporeae</taxon>
        <taxon>Loxocarpinae</taxon>
        <taxon>Dorcoceras</taxon>
    </lineage>
</organism>
<dbReference type="EMBL" id="KQ995309">
    <property type="protein sequence ID" value="KZV47137.1"/>
    <property type="molecule type" value="Genomic_DNA"/>
</dbReference>
<feature type="domain" description="Sodium/calcium exchanger membrane region" evidence="14">
    <location>
        <begin position="153"/>
        <end position="296"/>
    </location>
</feature>
<keyword evidence="6" id="KW-0630">Potassium</keyword>
<evidence type="ECO:0000256" key="6">
    <source>
        <dbReference type="ARBA" id="ARBA00022958"/>
    </source>
</evidence>
<keyword evidence="3" id="KW-0050">Antiport</keyword>
<dbReference type="InterPro" id="IPR051359">
    <property type="entry name" value="CaCA_antiporter"/>
</dbReference>
<keyword evidence="8" id="KW-0915">Sodium</keyword>
<comment type="similarity">
    <text evidence="11">Belongs to the Ca(2+):cation antiporter (CaCA) (TC 2.A.19) family. Cation/calcium exchanger (CCX) subfamily.</text>
</comment>
<evidence type="ECO:0000256" key="9">
    <source>
        <dbReference type="ARBA" id="ARBA00023136"/>
    </source>
</evidence>
<keyword evidence="10" id="KW-0406">Ion transport</keyword>
<evidence type="ECO:0000256" key="13">
    <source>
        <dbReference type="SAM" id="Phobius"/>
    </source>
</evidence>
<dbReference type="InterPro" id="IPR044880">
    <property type="entry name" value="NCX_ion-bd_dom_sf"/>
</dbReference>
<reference evidence="15 16" key="1">
    <citation type="journal article" date="2015" name="Proc. Natl. Acad. Sci. U.S.A.">
        <title>The resurrection genome of Boea hygrometrica: A blueprint for survival of dehydration.</title>
        <authorList>
            <person name="Xiao L."/>
            <person name="Yang G."/>
            <person name="Zhang L."/>
            <person name="Yang X."/>
            <person name="Zhao S."/>
            <person name="Ji Z."/>
            <person name="Zhou Q."/>
            <person name="Hu M."/>
            <person name="Wang Y."/>
            <person name="Chen M."/>
            <person name="Xu Y."/>
            <person name="Jin H."/>
            <person name="Xiao X."/>
            <person name="Hu G."/>
            <person name="Bao F."/>
            <person name="Hu Y."/>
            <person name="Wan P."/>
            <person name="Li L."/>
            <person name="Deng X."/>
            <person name="Kuang T."/>
            <person name="Xiang C."/>
            <person name="Zhu J.K."/>
            <person name="Oliver M.J."/>
            <person name="He Y."/>
        </authorList>
    </citation>
    <scope>NUCLEOTIDE SEQUENCE [LARGE SCALE GENOMIC DNA]</scope>
    <source>
        <strain evidence="16">cv. XS01</strain>
    </source>
</reference>
<evidence type="ECO:0000256" key="1">
    <source>
        <dbReference type="ARBA" id="ARBA00004141"/>
    </source>
</evidence>
<feature type="transmembrane region" description="Helical" evidence="13">
    <location>
        <begin position="623"/>
        <end position="642"/>
    </location>
</feature>
<feature type="transmembrane region" description="Helical" evidence="13">
    <location>
        <begin position="593"/>
        <end position="611"/>
    </location>
</feature>
<keyword evidence="10" id="KW-0739">Sodium transport</keyword>
<feature type="transmembrane region" description="Helical" evidence="13">
    <location>
        <begin position="281"/>
        <end position="302"/>
    </location>
</feature>
<dbReference type="OrthoDB" id="407410at2759"/>
<name>A0A2Z7CMH2_9LAMI</name>
<dbReference type="GO" id="GO:0006813">
    <property type="term" value="P:potassium ion transport"/>
    <property type="evidence" value="ECO:0007669"/>
    <property type="project" value="UniProtKB-KW"/>
</dbReference>
<evidence type="ECO:0000256" key="7">
    <source>
        <dbReference type="ARBA" id="ARBA00022989"/>
    </source>
</evidence>
<dbReference type="GO" id="GO:0015297">
    <property type="term" value="F:antiporter activity"/>
    <property type="evidence" value="ECO:0007669"/>
    <property type="project" value="UniProtKB-KW"/>
</dbReference>
<evidence type="ECO:0000256" key="11">
    <source>
        <dbReference type="ARBA" id="ARBA00038187"/>
    </source>
</evidence>
<keyword evidence="7 13" id="KW-1133">Transmembrane helix</keyword>
<feature type="transmembrane region" description="Helical" evidence="13">
    <location>
        <begin position="223"/>
        <end position="242"/>
    </location>
</feature>
<feature type="transmembrane region" description="Helical" evidence="13">
    <location>
        <begin position="550"/>
        <end position="578"/>
    </location>
</feature>
<evidence type="ECO:0000256" key="12">
    <source>
        <dbReference type="SAM" id="MobiDB-lite"/>
    </source>
</evidence>
<dbReference type="Pfam" id="PF01699">
    <property type="entry name" value="Na_Ca_ex"/>
    <property type="match status" value="2"/>
</dbReference>
<comment type="subcellular location">
    <subcellularLocation>
        <location evidence="1">Membrane</location>
        <topology evidence="1">Multi-pass membrane protein</topology>
    </subcellularLocation>
</comment>
<keyword evidence="4" id="KW-0633">Potassium transport</keyword>
<dbReference type="AlphaFoldDB" id="A0A2Z7CMH2"/>
<gene>
    <name evidence="15" type="ORF">F511_30955</name>
</gene>
<protein>
    <submittedName>
        <fullName evidence="15">Cation/calcium exchanger 4-like</fullName>
    </submittedName>
</protein>
<evidence type="ECO:0000313" key="15">
    <source>
        <dbReference type="EMBL" id="KZV47137.1"/>
    </source>
</evidence>
<dbReference type="PANTHER" id="PTHR12266:SF26">
    <property type="entry name" value="CATION_CALCIUM EXCHANGER 3-LIKE"/>
    <property type="match status" value="1"/>
</dbReference>
<feature type="transmembrane region" description="Helical" evidence="13">
    <location>
        <begin position="451"/>
        <end position="470"/>
    </location>
</feature>
<keyword evidence="5 13" id="KW-0812">Transmembrane</keyword>
<dbReference type="GO" id="GO:0016020">
    <property type="term" value="C:membrane"/>
    <property type="evidence" value="ECO:0007669"/>
    <property type="project" value="UniProtKB-SubCell"/>
</dbReference>
<keyword evidence="9 13" id="KW-0472">Membrane</keyword>
<dbReference type="GO" id="GO:0008324">
    <property type="term" value="F:monoatomic cation transmembrane transporter activity"/>
    <property type="evidence" value="ECO:0007669"/>
    <property type="project" value="TreeGrafter"/>
</dbReference>
<evidence type="ECO:0000256" key="10">
    <source>
        <dbReference type="ARBA" id="ARBA00023201"/>
    </source>
</evidence>
<dbReference type="Gene3D" id="1.20.1420.30">
    <property type="entry name" value="NCX, central ion-binding region"/>
    <property type="match status" value="2"/>
</dbReference>
<accession>A0A2Z7CMH2</accession>
<dbReference type="InterPro" id="IPR004837">
    <property type="entry name" value="NaCa_Exmemb"/>
</dbReference>
<sequence>MEFSTRIYCRKRSKFRAIFNWVCVLVLLCLFAGQEEIFQRLFSKKPFENPSLNPHLENDFLPTSVFRRKVFEHSLNLSIEDGLRNREFEDQNFVLRSGYPTSCSGIYQHRGYTTKCEYLRSNPKCNAGGYIGYLEFFYCDCETVTALGYIVLVIWLLVLFYVLGNTAADYFCCSLEILSNLLRLPPTLSGVTLLPLGNGAPDVFASIASFVGRDSGDVGLNGVLGACVFVTCIVVGAVSFSITGQTVRIDKKCFFRDVGFFIFTLLALLCILLVGKVSIGGAIAFFSIYLVYGLFVAATEILRKYGGRLKLGSVAPLLPVTGSVLSGENDVDQSVYASLLQPDSEDSVPHLKCQVPHCVWPSNETTSSDEHQKKSWGWNEEDSGNDQSWFSCSKLWLLLEFPLMLPRRLTIPIVEEERWSKFFAVASAFFAPVVLAVLWSTSENHLGLAKGIIYIVGFVVGGILGVLALIYTKREHPPRRFLVPWVLGGFFMSIIWFYVIANELVALLVAFGVILGIKSSLLALTILAWGNSLGDLMANVAIAMNGGDGVQVAISGCFAGPMFNTLVGLGLSLLIGAWSKKPSVYVIPRDDTLYFTLGFLLLGLVWSLVVLPRNNMRPGKLLGAGLIIIYSSFLTLRATIAISDGMLN</sequence>
<feature type="domain" description="Sodium/calcium exchanger membrane region" evidence="14">
    <location>
        <begin position="486"/>
        <end position="636"/>
    </location>
</feature>
<dbReference type="GO" id="GO:0006814">
    <property type="term" value="P:sodium ion transport"/>
    <property type="evidence" value="ECO:0007669"/>
    <property type="project" value="UniProtKB-KW"/>
</dbReference>
<evidence type="ECO:0000259" key="14">
    <source>
        <dbReference type="Pfam" id="PF01699"/>
    </source>
</evidence>
<keyword evidence="2" id="KW-0813">Transport</keyword>
<evidence type="ECO:0000256" key="3">
    <source>
        <dbReference type="ARBA" id="ARBA00022449"/>
    </source>
</evidence>
<evidence type="ECO:0000313" key="16">
    <source>
        <dbReference type="Proteomes" id="UP000250235"/>
    </source>
</evidence>